<protein>
    <recommendedName>
        <fullName evidence="4">Conjugal transfer protein TrbI</fullName>
    </recommendedName>
</protein>
<reference evidence="2" key="1">
    <citation type="submission" date="2023-06" db="EMBL/GenBank/DDBJ databases">
        <authorList>
            <person name="Jiang Y."/>
            <person name="Liu Q."/>
        </authorList>
    </citation>
    <scope>NUCLEOTIDE SEQUENCE</scope>
    <source>
        <strain evidence="2">CGMCC 1.12090</strain>
    </source>
</reference>
<proteinExistence type="predicted"/>
<gene>
    <name evidence="2" type="ORF">Q2T77_07660</name>
</gene>
<organism evidence="2 3">
    <name type="scientific">Variovorax ginsengisoli</name>
    <dbReference type="NCBI Taxonomy" id="363844"/>
    <lineage>
        <taxon>Bacteria</taxon>
        <taxon>Pseudomonadati</taxon>
        <taxon>Pseudomonadota</taxon>
        <taxon>Betaproteobacteria</taxon>
        <taxon>Burkholderiales</taxon>
        <taxon>Comamonadaceae</taxon>
        <taxon>Variovorax</taxon>
    </lineage>
</organism>
<sequence length="75" mass="8479">MSRQSTNFGPYEREYRERVPRSQHLLRLALQAGLTATAVIAAGVFVFPMERKPEAAVVQNQPARFTPPVNRGRLQ</sequence>
<comment type="caution">
    <text evidence="2">The sequence shown here is derived from an EMBL/GenBank/DDBJ whole genome shotgun (WGS) entry which is preliminary data.</text>
</comment>
<keyword evidence="1" id="KW-0812">Transmembrane</keyword>
<keyword evidence="1" id="KW-0472">Membrane</keyword>
<dbReference type="EMBL" id="JAUKVY010000004">
    <property type="protein sequence ID" value="MDO1532160.1"/>
    <property type="molecule type" value="Genomic_DNA"/>
</dbReference>
<name>A0ABT8RZZ9_9BURK</name>
<accession>A0ABT8RZZ9</accession>
<keyword evidence="3" id="KW-1185">Reference proteome</keyword>
<keyword evidence="1" id="KW-1133">Transmembrane helix</keyword>
<evidence type="ECO:0000256" key="1">
    <source>
        <dbReference type="SAM" id="Phobius"/>
    </source>
</evidence>
<feature type="transmembrane region" description="Helical" evidence="1">
    <location>
        <begin position="25"/>
        <end position="47"/>
    </location>
</feature>
<dbReference type="Proteomes" id="UP001169027">
    <property type="component" value="Unassembled WGS sequence"/>
</dbReference>
<evidence type="ECO:0000313" key="3">
    <source>
        <dbReference type="Proteomes" id="UP001169027"/>
    </source>
</evidence>
<evidence type="ECO:0008006" key="4">
    <source>
        <dbReference type="Google" id="ProtNLM"/>
    </source>
</evidence>
<dbReference type="RefSeq" id="WP_301806260.1">
    <property type="nucleotide sequence ID" value="NZ_JAUJZH010000004.1"/>
</dbReference>
<evidence type="ECO:0000313" key="2">
    <source>
        <dbReference type="EMBL" id="MDO1532160.1"/>
    </source>
</evidence>